<dbReference type="RefSeq" id="WP_183354617.1">
    <property type="nucleotide sequence ID" value="NZ_BLXX01000005.1"/>
</dbReference>
<evidence type="ECO:0000256" key="2">
    <source>
        <dbReference type="SAM" id="SignalP"/>
    </source>
</evidence>
<dbReference type="EMBL" id="BLXX01000005">
    <property type="protein sequence ID" value="GFO59795.1"/>
    <property type="molecule type" value="Genomic_DNA"/>
</dbReference>
<organism evidence="3 4">
    <name type="scientific">Geomonas silvestris</name>
    <dbReference type="NCBI Taxonomy" id="2740184"/>
    <lineage>
        <taxon>Bacteria</taxon>
        <taxon>Pseudomonadati</taxon>
        <taxon>Thermodesulfobacteriota</taxon>
        <taxon>Desulfuromonadia</taxon>
        <taxon>Geobacterales</taxon>
        <taxon>Geobacteraceae</taxon>
        <taxon>Geomonas</taxon>
    </lineage>
</organism>
<keyword evidence="4" id="KW-1185">Reference proteome</keyword>
<feature type="chain" id="PRO_5028451690" description="DNA-binding protein" evidence="2">
    <location>
        <begin position="24"/>
        <end position="272"/>
    </location>
</feature>
<name>A0A6V8MIG1_9BACT</name>
<reference evidence="4" key="1">
    <citation type="submission" date="2020-06" db="EMBL/GenBank/DDBJ databases">
        <title>Draft genomic sequence of Geomonas sp. Red330.</title>
        <authorList>
            <person name="Itoh H."/>
            <person name="Zhenxing X."/>
            <person name="Ushijima N."/>
            <person name="Masuda Y."/>
            <person name="Shiratori Y."/>
            <person name="Senoo K."/>
        </authorList>
    </citation>
    <scope>NUCLEOTIDE SEQUENCE [LARGE SCALE GENOMIC DNA]</scope>
    <source>
        <strain evidence="4">Red330</strain>
    </source>
</reference>
<comment type="caution">
    <text evidence="3">The sequence shown here is derived from an EMBL/GenBank/DDBJ whole genome shotgun (WGS) entry which is preliminary data.</text>
</comment>
<gene>
    <name evidence="3" type="ORF">GMST_21200</name>
</gene>
<evidence type="ECO:0000313" key="4">
    <source>
        <dbReference type="Proteomes" id="UP000556026"/>
    </source>
</evidence>
<keyword evidence="2" id="KW-0732">Signal</keyword>
<accession>A0A6V8MIG1</accession>
<feature type="signal peptide" evidence="2">
    <location>
        <begin position="1"/>
        <end position="23"/>
    </location>
</feature>
<dbReference type="Proteomes" id="UP000556026">
    <property type="component" value="Unassembled WGS sequence"/>
</dbReference>
<protein>
    <recommendedName>
        <fullName evidence="5">DNA-binding protein</fullName>
    </recommendedName>
</protein>
<proteinExistence type="predicted"/>
<evidence type="ECO:0000256" key="1">
    <source>
        <dbReference type="SAM" id="MobiDB-lite"/>
    </source>
</evidence>
<evidence type="ECO:0008006" key="5">
    <source>
        <dbReference type="Google" id="ProtNLM"/>
    </source>
</evidence>
<dbReference type="AlphaFoldDB" id="A0A6V8MIG1"/>
<sequence length="272" mass="28682">MKRYSTIMSVLLTLALPIAATCADTPKEPEKPAASSDAVSDAMKSSKHSKMMGGLEANKGAANPNQGVSGKVAETMNAGGYTYAKIVKDSKETWVAYNTRETQVGDHLDFDSCVEMQKFESKSLKRTFDTILFCGDPKVTSAKIGNQKSPGSAGAAAKAKGKIKVEKATGANAYSVAELFAKRSALNGKQVTVRGQVVKSASGIMNKNWIHLQDGTGSAKDKSNDLVVTTTDAVPADGTVVTVSGKVAAEKDFGSGYKYKVILENGSIKIKK</sequence>
<evidence type="ECO:0000313" key="3">
    <source>
        <dbReference type="EMBL" id="GFO59795.1"/>
    </source>
</evidence>
<feature type="region of interest" description="Disordered" evidence="1">
    <location>
        <begin position="24"/>
        <end position="49"/>
    </location>
</feature>